<comment type="subcellular location">
    <subcellularLocation>
        <location evidence="1">Secreted</location>
    </subcellularLocation>
</comment>
<evidence type="ECO:0000313" key="6">
    <source>
        <dbReference type="Proteomes" id="UP001231124"/>
    </source>
</evidence>
<comment type="caution">
    <text evidence="5">The sequence shown here is derived from an EMBL/GenBank/DDBJ whole genome shotgun (WGS) entry which is preliminary data.</text>
</comment>
<dbReference type="Gene3D" id="2.150.10.10">
    <property type="entry name" value="Serralysin-like metalloprotease, C-terminal"/>
    <property type="match status" value="3"/>
</dbReference>
<dbReference type="Gene3D" id="2.170.16.10">
    <property type="entry name" value="Hedgehog/Intein (Hint) domain"/>
    <property type="match status" value="1"/>
</dbReference>
<dbReference type="PROSITE" id="PS00330">
    <property type="entry name" value="HEMOLYSIN_CALCIUM"/>
    <property type="match status" value="4"/>
</dbReference>
<dbReference type="SUPFAM" id="SSF51294">
    <property type="entry name" value="Hedgehog/intein (Hint) domain"/>
    <property type="match status" value="1"/>
</dbReference>
<proteinExistence type="predicted"/>
<dbReference type="RefSeq" id="WP_238201887.1">
    <property type="nucleotide sequence ID" value="NZ_BPQE01000006.1"/>
</dbReference>
<dbReference type="Pfam" id="PF13403">
    <property type="entry name" value="Hint_2"/>
    <property type="match status" value="1"/>
</dbReference>
<evidence type="ECO:0000256" key="3">
    <source>
        <dbReference type="SAM" id="MobiDB-lite"/>
    </source>
</evidence>
<evidence type="ECO:0000259" key="4">
    <source>
        <dbReference type="Pfam" id="PF13403"/>
    </source>
</evidence>
<name>A0ABU0I2H2_9HYPH</name>
<dbReference type="InterPro" id="IPR001343">
    <property type="entry name" value="Hemolysn_Ca-bd"/>
</dbReference>
<feature type="domain" description="Hedgehog/Intein (Hint)" evidence="4">
    <location>
        <begin position="223"/>
        <end position="355"/>
    </location>
</feature>
<dbReference type="PRINTS" id="PR00313">
    <property type="entry name" value="CABNDNGRPT"/>
</dbReference>
<keyword evidence="2" id="KW-0964">Secreted</keyword>
<dbReference type="InterPro" id="IPR011049">
    <property type="entry name" value="Serralysin-like_metalloprot_C"/>
</dbReference>
<keyword evidence="6" id="KW-1185">Reference proteome</keyword>
<dbReference type="Pfam" id="PF00353">
    <property type="entry name" value="HemolysinCabind"/>
    <property type="match status" value="4"/>
</dbReference>
<dbReference type="InterPro" id="IPR018511">
    <property type="entry name" value="Hemolysin-typ_Ca-bd_CS"/>
</dbReference>
<dbReference type="SUPFAM" id="SSF51120">
    <property type="entry name" value="beta-Roll"/>
    <property type="match status" value="1"/>
</dbReference>
<protein>
    <recommendedName>
        <fullName evidence="4">Hedgehog/Intein (Hint) domain-containing protein</fullName>
    </recommendedName>
</protein>
<dbReference type="InterPro" id="IPR028992">
    <property type="entry name" value="Hedgehog/Intein_dom"/>
</dbReference>
<dbReference type="EMBL" id="JAUSVP010000010">
    <property type="protein sequence ID" value="MDQ0448807.1"/>
    <property type="molecule type" value="Genomic_DNA"/>
</dbReference>
<organism evidence="5 6">
    <name type="scientific">Methylobacterium aerolatum</name>
    <dbReference type="NCBI Taxonomy" id="418708"/>
    <lineage>
        <taxon>Bacteria</taxon>
        <taxon>Pseudomonadati</taxon>
        <taxon>Pseudomonadota</taxon>
        <taxon>Alphaproteobacteria</taxon>
        <taxon>Hyphomicrobiales</taxon>
        <taxon>Methylobacteriaceae</taxon>
        <taxon>Methylobacterium</taxon>
    </lineage>
</organism>
<gene>
    <name evidence="5" type="ORF">QO012_003319</name>
</gene>
<evidence type="ECO:0000256" key="2">
    <source>
        <dbReference type="ARBA" id="ARBA00022525"/>
    </source>
</evidence>
<evidence type="ECO:0000313" key="5">
    <source>
        <dbReference type="EMBL" id="MDQ0448807.1"/>
    </source>
</evidence>
<feature type="region of interest" description="Disordered" evidence="3">
    <location>
        <begin position="1"/>
        <end position="24"/>
    </location>
</feature>
<feature type="region of interest" description="Disordered" evidence="3">
    <location>
        <begin position="89"/>
        <end position="118"/>
    </location>
</feature>
<dbReference type="InterPro" id="IPR050557">
    <property type="entry name" value="RTX_toxin/Mannuronan_C5-epim"/>
</dbReference>
<dbReference type="InterPro" id="IPR036844">
    <property type="entry name" value="Hint_dom_sf"/>
</dbReference>
<feature type="compositionally biased region" description="Polar residues" evidence="3">
    <location>
        <begin position="1"/>
        <end position="20"/>
    </location>
</feature>
<sequence length="412" mass="42029">MADLNGSSANDIINGTSDNDTIYGRSGDDVLNGGSGADRLFGGSGNDVLNGGSGADYLNGGSGDDELRGGSGNDVMIGGSGDDILYGETGSDVMSGGAGDDQLSGGIGNDELSGGAGDDILDGGSGADVLDGGSGDNVITTGSGSDTIRVTSASGSVVITDFDPTADKLDLTSLAGVSSLDDLQIVQNGNDVEITGTGTAASIIIEGVTVDDLKAPGVVSVACFVAGTLIRTPNGDVPVESLAIGDIVSTPAGGRAVRWIGRRAFSRRFAERSPKVVPVRVRAHALSDGVPYRDLLISPEHAILVDGVLVPAGRLVNGSTIVRDSSLAVVAYLHIELAEHDVIISNGTLAETYVDHGNRRMFANFAEYEALYGESESPVDDSAGRAYPTLVDGTELDDLRARLEARARRRAA</sequence>
<reference evidence="5 6" key="1">
    <citation type="submission" date="2023-07" db="EMBL/GenBank/DDBJ databases">
        <title>Genomic Encyclopedia of Type Strains, Phase IV (KMG-IV): sequencing the most valuable type-strain genomes for metagenomic binning, comparative biology and taxonomic classification.</title>
        <authorList>
            <person name="Goeker M."/>
        </authorList>
    </citation>
    <scope>NUCLEOTIDE SEQUENCE [LARGE SCALE GENOMIC DNA]</scope>
    <source>
        <strain evidence="5 6">DSM 19013</strain>
    </source>
</reference>
<accession>A0ABU0I2H2</accession>
<dbReference type="PANTHER" id="PTHR38340:SF1">
    <property type="entry name" value="S-LAYER PROTEIN"/>
    <property type="match status" value="1"/>
</dbReference>
<evidence type="ECO:0000256" key="1">
    <source>
        <dbReference type="ARBA" id="ARBA00004613"/>
    </source>
</evidence>
<dbReference type="Proteomes" id="UP001231124">
    <property type="component" value="Unassembled WGS sequence"/>
</dbReference>
<dbReference type="PANTHER" id="PTHR38340">
    <property type="entry name" value="S-LAYER PROTEIN"/>
    <property type="match status" value="1"/>
</dbReference>